<accession>A0A1Q8I026</accession>
<dbReference type="InterPro" id="IPR036689">
    <property type="entry name" value="ESAT-6-like_sf"/>
</dbReference>
<sequence>MAAIKADLDTLAELYRTLKNNVETTNTIQTQVDGSVNSAVWESTNATEFREQWSTSFKPALKSLEDALAKAGTDVAQNHNNLAISGGESVEHLAPVSPIA</sequence>
<evidence type="ECO:0000313" key="2">
    <source>
        <dbReference type="Proteomes" id="UP000185736"/>
    </source>
</evidence>
<gene>
    <name evidence="1" type="ORF">BKH32_08250</name>
</gene>
<organism evidence="1 2">
    <name type="scientific">Actinomyces oris</name>
    <dbReference type="NCBI Taxonomy" id="544580"/>
    <lineage>
        <taxon>Bacteria</taxon>
        <taxon>Bacillati</taxon>
        <taxon>Actinomycetota</taxon>
        <taxon>Actinomycetes</taxon>
        <taxon>Actinomycetales</taxon>
        <taxon>Actinomycetaceae</taxon>
        <taxon>Actinomyces</taxon>
    </lineage>
</organism>
<protein>
    <recommendedName>
        <fullName evidence="3">WXG100 family type VII secretion target</fullName>
    </recommendedName>
</protein>
<dbReference type="Proteomes" id="UP000185736">
    <property type="component" value="Unassembled WGS sequence"/>
</dbReference>
<proteinExistence type="predicted"/>
<dbReference type="AlphaFoldDB" id="A0A1Q8I026"/>
<evidence type="ECO:0000313" key="1">
    <source>
        <dbReference type="EMBL" id="OLL14459.1"/>
    </source>
</evidence>
<dbReference type="Gene3D" id="1.10.287.1060">
    <property type="entry name" value="ESAT-6-like"/>
    <property type="match status" value="1"/>
</dbReference>
<dbReference type="EMBL" id="MSGO01000036">
    <property type="protein sequence ID" value="OLL14459.1"/>
    <property type="molecule type" value="Genomic_DNA"/>
</dbReference>
<reference evidence="1 2" key="1">
    <citation type="submission" date="2016-12" db="EMBL/GenBank/DDBJ databases">
        <title>Genomic comparison of strains in the 'Actinomyces naeslundii' group.</title>
        <authorList>
            <person name="Mughal S.R."/>
            <person name="Do T."/>
            <person name="Gilbert S.C."/>
            <person name="Witherden E.A."/>
            <person name="Didelot X."/>
            <person name="Beighton D."/>
        </authorList>
    </citation>
    <scope>NUCLEOTIDE SEQUENCE [LARGE SCALE GENOMIC DNA]</scope>
    <source>
        <strain evidence="1 2">S64C</strain>
    </source>
</reference>
<dbReference type="RefSeq" id="WP_075249488.1">
    <property type="nucleotide sequence ID" value="NZ_CAUPXL010000017.1"/>
</dbReference>
<dbReference type="SUPFAM" id="SSF140453">
    <property type="entry name" value="EsxAB dimer-like"/>
    <property type="match status" value="1"/>
</dbReference>
<name>A0A1Q8I026_9ACTO</name>
<evidence type="ECO:0008006" key="3">
    <source>
        <dbReference type="Google" id="ProtNLM"/>
    </source>
</evidence>
<comment type="caution">
    <text evidence="1">The sequence shown here is derived from an EMBL/GenBank/DDBJ whole genome shotgun (WGS) entry which is preliminary data.</text>
</comment>